<keyword evidence="6" id="KW-0833">Ubl conjugation pathway</keyword>
<evidence type="ECO:0000256" key="5">
    <source>
        <dbReference type="ARBA" id="ARBA00022771"/>
    </source>
</evidence>
<evidence type="ECO:0000259" key="11">
    <source>
        <dbReference type="PROSITE" id="PS51292"/>
    </source>
</evidence>
<evidence type="ECO:0000256" key="6">
    <source>
        <dbReference type="ARBA" id="ARBA00022786"/>
    </source>
</evidence>
<evidence type="ECO:0000256" key="8">
    <source>
        <dbReference type="ARBA" id="ARBA00022989"/>
    </source>
</evidence>
<feature type="transmembrane region" description="Helical" evidence="10">
    <location>
        <begin position="111"/>
        <end position="132"/>
    </location>
</feature>
<dbReference type="AlphaFoldDB" id="A0A1R2AU87"/>
<evidence type="ECO:0000256" key="3">
    <source>
        <dbReference type="ARBA" id="ARBA00022692"/>
    </source>
</evidence>
<dbReference type="GO" id="GO:0016020">
    <property type="term" value="C:membrane"/>
    <property type="evidence" value="ECO:0007669"/>
    <property type="project" value="UniProtKB-SubCell"/>
</dbReference>
<evidence type="ECO:0000256" key="7">
    <source>
        <dbReference type="ARBA" id="ARBA00022833"/>
    </source>
</evidence>
<gene>
    <name evidence="12" type="ORF">SteCoe_34597</name>
</gene>
<evidence type="ECO:0000256" key="4">
    <source>
        <dbReference type="ARBA" id="ARBA00022723"/>
    </source>
</evidence>
<reference evidence="12 13" key="1">
    <citation type="submission" date="2016-11" db="EMBL/GenBank/DDBJ databases">
        <title>The macronuclear genome of Stentor coeruleus: a giant cell with tiny introns.</title>
        <authorList>
            <person name="Slabodnick M."/>
            <person name="Ruby J.G."/>
            <person name="Reiff S.B."/>
            <person name="Swart E.C."/>
            <person name="Gosai S."/>
            <person name="Prabakaran S."/>
            <person name="Witkowska E."/>
            <person name="Larue G.E."/>
            <person name="Fisher S."/>
            <person name="Freeman R.M."/>
            <person name="Gunawardena J."/>
            <person name="Chu W."/>
            <person name="Stover N.A."/>
            <person name="Gregory B.D."/>
            <person name="Nowacki M."/>
            <person name="Derisi J."/>
            <person name="Roy S.W."/>
            <person name="Marshall W.F."/>
            <person name="Sood P."/>
        </authorList>
    </citation>
    <scope>NUCLEOTIDE SEQUENCE [LARGE SCALE GENOMIC DNA]</scope>
    <source>
        <strain evidence="12">WM001</strain>
    </source>
</reference>
<proteinExistence type="predicted"/>
<evidence type="ECO:0000256" key="9">
    <source>
        <dbReference type="ARBA" id="ARBA00023136"/>
    </source>
</evidence>
<organism evidence="12 13">
    <name type="scientific">Stentor coeruleus</name>
    <dbReference type="NCBI Taxonomy" id="5963"/>
    <lineage>
        <taxon>Eukaryota</taxon>
        <taxon>Sar</taxon>
        <taxon>Alveolata</taxon>
        <taxon>Ciliophora</taxon>
        <taxon>Postciliodesmatophora</taxon>
        <taxon>Heterotrichea</taxon>
        <taxon>Heterotrichida</taxon>
        <taxon>Stentoridae</taxon>
        <taxon>Stentor</taxon>
    </lineage>
</organism>
<keyword evidence="7" id="KW-0862">Zinc</keyword>
<dbReference type="SUPFAM" id="SSF57850">
    <property type="entry name" value="RING/U-box"/>
    <property type="match status" value="1"/>
</dbReference>
<dbReference type="Proteomes" id="UP000187209">
    <property type="component" value="Unassembled WGS sequence"/>
</dbReference>
<evidence type="ECO:0000256" key="10">
    <source>
        <dbReference type="SAM" id="Phobius"/>
    </source>
</evidence>
<feature type="transmembrane region" description="Helical" evidence="10">
    <location>
        <begin position="144"/>
        <end position="165"/>
    </location>
</feature>
<dbReference type="GO" id="GO:0016740">
    <property type="term" value="F:transferase activity"/>
    <property type="evidence" value="ECO:0007669"/>
    <property type="project" value="UniProtKB-KW"/>
</dbReference>
<dbReference type="Pfam" id="PF12906">
    <property type="entry name" value="RINGv"/>
    <property type="match status" value="1"/>
</dbReference>
<feature type="domain" description="RING-CH-type" evidence="11">
    <location>
        <begin position="25"/>
        <end position="88"/>
    </location>
</feature>
<keyword evidence="9 10" id="KW-0472">Membrane</keyword>
<evidence type="ECO:0000313" key="12">
    <source>
        <dbReference type="EMBL" id="OMJ68066.1"/>
    </source>
</evidence>
<accession>A0A1R2AU87</accession>
<evidence type="ECO:0000313" key="13">
    <source>
        <dbReference type="Proteomes" id="UP000187209"/>
    </source>
</evidence>
<comment type="caution">
    <text evidence="12">The sequence shown here is derived from an EMBL/GenBank/DDBJ whole genome shotgun (WGS) entry which is preliminary data.</text>
</comment>
<dbReference type="CDD" id="cd16495">
    <property type="entry name" value="RING_CH-C4HC3_MARCH"/>
    <property type="match status" value="1"/>
</dbReference>
<evidence type="ECO:0000256" key="2">
    <source>
        <dbReference type="ARBA" id="ARBA00022679"/>
    </source>
</evidence>
<dbReference type="SMART" id="SM00744">
    <property type="entry name" value="RINGv"/>
    <property type="match status" value="1"/>
</dbReference>
<keyword evidence="2" id="KW-0808">Transferase</keyword>
<protein>
    <recommendedName>
        <fullName evidence="11">RING-CH-type domain-containing protein</fullName>
    </recommendedName>
</protein>
<dbReference type="Gene3D" id="3.30.40.10">
    <property type="entry name" value="Zinc/RING finger domain, C3HC4 (zinc finger)"/>
    <property type="match status" value="1"/>
</dbReference>
<keyword evidence="5" id="KW-0863">Zinc-finger</keyword>
<evidence type="ECO:0000256" key="1">
    <source>
        <dbReference type="ARBA" id="ARBA00004141"/>
    </source>
</evidence>
<sequence>MKAIDENIASTDQTQGIVYNESMQENITQSISCRICFQCDNESYIKPCRCSGSSEFVHDKCLSMWVLTKFPKIDNVKCEICLEKFEFSTKRKCFFDTNIKRLADYEKHRNIIVFCLIVLTLSIVILISLKIYFTKVNKKNVGNLVVGIICGVPILFSVFFIQLSFRKLFIAKEIILIFKPFSKKIVSLRSSIELSIIDANDN</sequence>
<keyword evidence="8 10" id="KW-1133">Transmembrane helix</keyword>
<dbReference type="PANTHER" id="PTHR46065:SF3">
    <property type="entry name" value="FI20425P1"/>
    <property type="match status" value="1"/>
</dbReference>
<dbReference type="PANTHER" id="PTHR46065">
    <property type="entry name" value="E3 UBIQUITIN-PROTEIN LIGASE MARCH 2/3 FAMILY MEMBER"/>
    <property type="match status" value="1"/>
</dbReference>
<dbReference type="EMBL" id="MPUH01001391">
    <property type="protein sequence ID" value="OMJ68066.1"/>
    <property type="molecule type" value="Genomic_DNA"/>
</dbReference>
<dbReference type="InterPro" id="IPR013083">
    <property type="entry name" value="Znf_RING/FYVE/PHD"/>
</dbReference>
<dbReference type="InterPro" id="IPR011016">
    <property type="entry name" value="Znf_RING-CH"/>
</dbReference>
<comment type="subcellular location">
    <subcellularLocation>
        <location evidence="1">Membrane</location>
        <topology evidence="1">Multi-pass membrane protein</topology>
    </subcellularLocation>
</comment>
<keyword evidence="4" id="KW-0479">Metal-binding</keyword>
<dbReference type="PROSITE" id="PS51292">
    <property type="entry name" value="ZF_RING_CH"/>
    <property type="match status" value="1"/>
</dbReference>
<dbReference type="GO" id="GO:0008270">
    <property type="term" value="F:zinc ion binding"/>
    <property type="evidence" value="ECO:0007669"/>
    <property type="project" value="UniProtKB-KW"/>
</dbReference>
<dbReference type="OrthoDB" id="264354at2759"/>
<name>A0A1R2AU87_9CILI</name>
<keyword evidence="13" id="KW-1185">Reference proteome</keyword>
<keyword evidence="3 10" id="KW-0812">Transmembrane</keyword>